<feature type="compositionally biased region" description="Acidic residues" evidence="1">
    <location>
        <begin position="185"/>
        <end position="195"/>
    </location>
</feature>
<comment type="caution">
    <text evidence="2">The sequence shown here is derived from an EMBL/GenBank/DDBJ whole genome shotgun (WGS) entry which is preliminary data.</text>
</comment>
<dbReference type="AlphaFoldDB" id="A0AAD7K2Z0"/>
<protein>
    <submittedName>
        <fullName evidence="2">Uncharacterized protein</fullName>
    </submittedName>
</protein>
<reference evidence="2" key="1">
    <citation type="submission" date="2023-03" db="EMBL/GenBank/DDBJ databases">
        <title>Massive genome expansion in bonnet fungi (Mycena s.s.) driven by repeated elements and novel gene families across ecological guilds.</title>
        <authorList>
            <consortium name="Lawrence Berkeley National Laboratory"/>
            <person name="Harder C.B."/>
            <person name="Miyauchi S."/>
            <person name="Viragh M."/>
            <person name="Kuo A."/>
            <person name="Thoen E."/>
            <person name="Andreopoulos B."/>
            <person name="Lu D."/>
            <person name="Skrede I."/>
            <person name="Drula E."/>
            <person name="Henrissat B."/>
            <person name="Morin E."/>
            <person name="Kohler A."/>
            <person name="Barry K."/>
            <person name="LaButti K."/>
            <person name="Morin E."/>
            <person name="Salamov A."/>
            <person name="Lipzen A."/>
            <person name="Mereny Z."/>
            <person name="Hegedus B."/>
            <person name="Baldrian P."/>
            <person name="Stursova M."/>
            <person name="Weitz H."/>
            <person name="Taylor A."/>
            <person name="Grigoriev I.V."/>
            <person name="Nagy L.G."/>
            <person name="Martin F."/>
            <person name="Kauserud H."/>
        </authorList>
    </citation>
    <scope>NUCLEOTIDE SEQUENCE</scope>
    <source>
        <strain evidence="2">CBHHK182m</strain>
    </source>
</reference>
<dbReference type="EMBL" id="JARKIB010000008">
    <property type="protein sequence ID" value="KAJ7777200.1"/>
    <property type="molecule type" value="Genomic_DNA"/>
</dbReference>
<feature type="compositionally biased region" description="Low complexity" evidence="1">
    <location>
        <begin position="325"/>
        <end position="346"/>
    </location>
</feature>
<evidence type="ECO:0000313" key="3">
    <source>
        <dbReference type="Proteomes" id="UP001215598"/>
    </source>
</evidence>
<accession>A0AAD7K2Z0</accession>
<proteinExistence type="predicted"/>
<organism evidence="2 3">
    <name type="scientific">Mycena metata</name>
    <dbReference type="NCBI Taxonomy" id="1033252"/>
    <lineage>
        <taxon>Eukaryota</taxon>
        <taxon>Fungi</taxon>
        <taxon>Dikarya</taxon>
        <taxon>Basidiomycota</taxon>
        <taxon>Agaricomycotina</taxon>
        <taxon>Agaricomycetes</taxon>
        <taxon>Agaricomycetidae</taxon>
        <taxon>Agaricales</taxon>
        <taxon>Marasmiineae</taxon>
        <taxon>Mycenaceae</taxon>
        <taxon>Mycena</taxon>
    </lineage>
</organism>
<evidence type="ECO:0000256" key="1">
    <source>
        <dbReference type="SAM" id="MobiDB-lite"/>
    </source>
</evidence>
<feature type="region of interest" description="Disordered" evidence="1">
    <location>
        <begin position="142"/>
        <end position="207"/>
    </location>
</feature>
<feature type="region of interest" description="Disordered" evidence="1">
    <location>
        <begin position="76"/>
        <end position="115"/>
    </location>
</feature>
<evidence type="ECO:0000313" key="2">
    <source>
        <dbReference type="EMBL" id="KAJ7777200.1"/>
    </source>
</evidence>
<sequence length="346" mass="37077">MSAPTPSQEVFTGPIDHNTKKADLQALARALSLPIKVDGRTLVKEDLRANIETRLFGSGEDNTLEQDPRFAQLYESRKTREKKAVKGKKRKTSAQKTAEDVADQAKPTPKLTPANLKLLEGKVTTDPPAGFAPLGLHSDPQVKKIKRKISGSSLTTTATEKSDEDITPPKPDNAAGSANTNGDQESGEDGDEDVEDNKPKTSTTPTTEIFVHGLRINNVVTPGGRPQYEADLRAVVPAALNHLSPIKNDRAARIARPGLTADAGTMPIGHVGELLDAQNVPDKLQYQRVYKMALKEQGEDLVCDLFYEPQSMSASSAGPAIHQAGSSSLTPVTTSLTGVGSDRPFV</sequence>
<dbReference type="Proteomes" id="UP001215598">
    <property type="component" value="Unassembled WGS sequence"/>
</dbReference>
<keyword evidence="3" id="KW-1185">Reference proteome</keyword>
<feature type="compositionally biased region" description="Polar residues" evidence="1">
    <location>
        <begin position="150"/>
        <end position="159"/>
    </location>
</feature>
<feature type="region of interest" description="Disordered" evidence="1">
    <location>
        <begin position="316"/>
        <end position="346"/>
    </location>
</feature>
<gene>
    <name evidence="2" type="ORF">B0H16DRAFT_1712237</name>
</gene>
<name>A0AAD7K2Z0_9AGAR</name>